<dbReference type="OrthoDB" id="3059952at2759"/>
<gene>
    <name evidence="2" type="ORF">DFP72DRAFT_1108749</name>
</gene>
<dbReference type="InterPro" id="IPR001810">
    <property type="entry name" value="F-box_dom"/>
</dbReference>
<protein>
    <recommendedName>
        <fullName evidence="1">F-box domain-containing protein</fullName>
    </recommendedName>
</protein>
<dbReference type="Proteomes" id="UP000521943">
    <property type="component" value="Unassembled WGS sequence"/>
</dbReference>
<evidence type="ECO:0000313" key="3">
    <source>
        <dbReference type="Proteomes" id="UP000521943"/>
    </source>
</evidence>
<dbReference type="EMBL" id="JACGCI010000002">
    <property type="protein sequence ID" value="KAF6765790.1"/>
    <property type="molecule type" value="Genomic_DNA"/>
</dbReference>
<proteinExistence type="predicted"/>
<comment type="caution">
    <text evidence="2">The sequence shown here is derived from an EMBL/GenBank/DDBJ whole genome shotgun (WGS) entry which is preliminary data.</text>
</comment>
<reference evidence="2 3" key="1">
    <citation type="submission" date="2020-07" db="EMBL/GenBank/DDBJ databases">
        <title>Comparative genomics of pyrophilous fungi reveals a link between fire events and developmental genes.</title>
        <authorList>
            <consortium name="DOE Joint Genome Institute"/>
            <person name="Steindorff A.S."/>
            <person name="Carver A."/>
            <person name="Calhoun S."/>
            <person name="Stillman K."/>
            <person name="Liu H."/>
            <person name="Lipzen A."/>
            <person name="Pangilinan J."/>
            <person name="Labutti K."/>
            <person name="Bruns T.D."/>
            <person name="Grigoriev I.V."/>
        </authorList>
    </citation>
    <scope>NUCLEOTIDE SEQUENCE [LARGE SCALE GENOMIC DNA]</scope>
    <source>
        <strain evidence="2 3">CBS 144469</strain>
    </source>
</reference>
<dbReference type="PROSITE" id="PS50181">
    <property type="entry name" value="FBOX"/>
    <property type="match status" value="1"/>
</dbReference>
<sequence>MAPKGSRKKRARKAKTIATIAGGNEEAAPVAKNEMKVATRMTLTQLPFDILNEIYMLLHPLDLLHLARTANVFRKVLMNRQASRKMIWLPALASIKGLPTCPLDLAEPKLINLLFENRCDSCSYVANPQSKRKGDIVWKHLTNYAQICADCDNPHFVHSMYLPEKLPEDYESMIPDSTNSFRRSLTRPELVSWRILDKNGEEVVWYDLDAANALKKEYDRTKKGEERDLWREKKKEEMRTKLRFSKACRGFFYAQFMQEIEEECKREDALKEKRSEQIFERLSKIGYAEECGTFFQKGPKENIDPEHVREYRRKLVPKELTDEEWPAIKDSMIAFMNTAREYNARNFRAKAVLARMDKVLKPAYAKYVFSKPPNTVVLTTAEIAMMPEWREVLCTKPLEKELTSEDTAKAVAAMDAFVTSTIAIRTEAILDLVRKSKAYEGKEVTTDTLLLASTIFKCHCDDKSTYPAILTHSCHNYNFFNAEGKSKGKPEVGYATLPIGAVDVKPTNVDEEAIVEGWRDTWHSKVWVGLHSKCKFDEAAHVHMLRMLDTLGMAQSTTASEMQDLQPYIIYLDEGELMRWEKALYTFKAHKKDAPDHKCFAKLENPEHIAKAQELEATRQKSPNPSCFHCGNNVVRMMYQWEPGCDDSIACHMKEHCGIEHPDGPESLKAYSDSFRLYQNEEMWISREEATLI</sequence>
<feature type="domain" description="F-box" evidence="1">
    <location>
        <begin position="40"/>
        <end position="86"/>
    </location>
</feature>
<evidence type="ECO:0000313" key="2">
    <source>
        <dbReference type="EMBL" id="KAF6765790.1"/>
    </source>
</evidence>
<dbReference type="AlphaFoldDB" id="A0A8H6IHM3"/>
<accession>A0A8H6IHM3</accession>
<keyword evidence="3" id="KW-1185">Reference proteome</keyword>
<name>A0A8H6IHM3_9AGAR</name>
<evidence type="ECO:0000259" key="1">
    <source>
        <dbReference type="PROSITE" id="PS50181"/>
    </source>
</evidence>
<organism evidence="2 3">
    <name type="scientific">Ephemerocybe angulata</name>
    <dbReference type="NCBI Taxonomy" id="980116"/>
    <lineage>
        <taxon>Eukaryota</taxon>
        <taxon>Fungi</taxon>
        <taxon>Dikarya</taxon>
        <taxon>Basidiomycota</taxon>
        <taxon>Agaricomycotina</taxon>
        <taxon>Agaricomycetes</taxon>
        <taxon>Agaricomycetidae</taxon>
        <taxon>Agaricales</taxon>
        <taxon>Agaricineae</taxon>
        <taxon>Psathyrellaceae</taxon>
        <taxon>Ephemerocybe</taxon>
    </lineage>
</organism>